<dbReference type="InterPro" id="IPR002068">
    <property type="entry name" value="A-crystallin/Hsp20_dom"/>
</dbReference>
<evidence type="ECO:0000313" key="6">
    <source>
        <dbReference type="Proteomes" id="UP001217089"/>
    </source>
</evidence>
<evidence type="ECO:0000313" key="5">
    <source>
        <dbReference type="EMBL" id="KAJ8314130.1"/>
    </source>
</evidence>
<name>A0ABQ9FEP6_TEGGR</name>
<dbReference type="EMBL" id="JARBDR010000342">
    <property type="protein sequence ID" value="KAJ8314130.1"/>
    <property type="molecule type" value="Genomic_DNA"/>
</dbReference>
<dbReference type="InterPro" id="IPR001436">
    <property type="entry name" value="Alpha-crystallin/sHSP_animal"/>
</dbReference>
<evidence type="ECO:0000256" key="2">
    <source>
        <dbReference type="PROSITE-ProRule" id="PRU00285"/>
    </source>
</evidence>
<gene>
    <name evidence="5" type="ORF">KUTeg_008691</name>
</gene>
<evidence type="ECO:0000256" key="1">
    <source>
        <dbReference type="PIRNR" id="PIRNR036514"/>
    </source>
</evidence>
<protein>
    <recommendedName>
        <fullName evidence="4">SHSP domain-containing protein</fullName>
    </recommendedName>
</protein>
<dbReference type="PANTHER" id="PTHR45640:SF26">
    <property type="entry name" value="RE23625P"/>
    <property type="match status" value="1"/>
</dbReference>
<evidence type="ECO:0000256" key="3">
    <source>
        <dbReference type="RuleBase" id="RU003616"/>
    </source>
</evidence>
<dbReference type="SUPFAM" id="SSF49764">
    <property type="entry name" value="HSP20-like chaperones"/>
    <property type="match status" value="1"/>
</dbReference>
<reference evidence="5 6" key="1">
    <citation type="submission" date="2022-12" db="EMBL/GenBank/DDBJ databases">
        <title>Chromosome-level genome of Tegillarca granosa.</title>
        <authorList>
            <person name="Kim J."/>
        </authorList>
    </citation>
    <scope>NUCLEOTIDE SEQUENCE [LARGE SCALE GENOMIC DNA]</scope>
    <source>
        <strain evidence="5">Teg-2019</strain>
        <tissue evidence="5">Adductor muscle</tissue>
    </source>
</reference>
<keyword evidence="6" id="KW-1185">Reference proteome</keyword>
<dbReference type="PROSITE" id="PS01031">
    <property type="entry name" value="SHSP"/>
    <property type="match status" value="1"/>
</dbReference>
<dbReference type="PIRSF" id="PIRSF036514">
    <property type="entry name" value="Sm_HSP_B1"/>
    <property type="match status" value="1"/>
</dbReference>
<dbReference type="Gene3D" id="2.60.40.790">
    <property type="match status" value="1"/>
</dbReference>
<feature type="domain" description="SHSP" evidence="4">
    <location>
        <begin position="45"/>
        <end position="154"/>
    </location>
</feature>
<organism evidence="5 6">
    <name type="scientific">Tegillarca granosa</name>
    <name type="common">Malaysian cockle</name>
    <name type="synonym">Anadara granosa</name>
    <dbReference type="NCBI Taxonomy" id="220873"/>
    <lineage>
        <taxon>Eukaryota</taxon>
        <taxon>Metazoa</taxon>
        <taxon>Spiralia</taxon>
        <taxon>Lophotrochozoa</taxon>
        <taxon>Mollusca</taxon>
        <taxon>Bivalvia</taxon>
        <taxon>Autobranchia</taxon>
        <taxon>Pteriomorphia</taxon>
        <taxon>Arcoida</taxon>
        <taxon>Arcoidea</taxon>
        <taxon>Arcidae</taxon>
        <taxon>Tegillarca</taxon>
    </lineage>
</organism>
<dbReference type="Proteomes" id="UP001217089">
    <property type="component" value="Unassembled WGS sequence"/>
</dbReference>
<proteinExistence type="inferred from homology"/>
<evidence type="ECO:0000259" key="4">
    <source>
        <dbReference type="PROSITE" id="PS01031"/>
    </source>
</evidence>
<sequence length="169" mass="19463">MSLRPRDWMMWDNPLYYLLSPSGLLDLQQQEEPQTLWRGIYVPRLQQPPRHSGMSQVSNNDNEFRMMVDVSHFKPDEINVKTVDRNVIITGKHEERRDEHGFIQRQFSRKYLLPEDVDPNTITSSLSDEGVLTVKAPKLAIEGSKERTIPVQYEAAPAITQNSKSKGGK</sequence>
<accession>A0ABQ9FEP6</accession>
<dbReference type="PANTHER" id="PTHR45640">
    <property type="entry name" value="HEAT SHOCK PROTEIN HSP-12.2-RELATED"/>
    <property type="match status" value="1"/>
</dbReference>
<comment type="caution">
    <text evidence="5">The sequence shown here is derived from an EMBL/GenBank/DDBJ whole genome shotgun (WGS) entry which is preliminary data.</text>
</comment>
<dbReference type="InterPro" id="IPR008978">
    <property type="entry name" value="HSP20-like_chaperone"/>
</dbReference>
<dbReference type="Pfam" id="PF00011">
    <property type="entry name" value="HSP20"/>
    <property type="match status" value="1"/>
</dbReference>
<dbReference type="PRINTS" id="PR00299">
    <property type="entry name" value="ACRYSTALLIN"/>
</dbReference>
<comment type="similarity">
    <text evidence="1 2 3">Belongs to the small heat shock protein (HSP20) family.</text>
</comment>
<dbReference type="InterPro" id="IPR055269">
    <property type="entry name" value="Alpha-crystallin/HSP_16"/>
</dbReference>
<dbReference type="CDD" id="cd06526">
    <property type="entry name" value="metazoan_ACD"/>
    <property type="match status" value="1"/>
</dbReference>